<evidence type="ECO:0000256" key="1">
    <source>
        <dbReference type="SAM" id="SignalP"/>
    </source>
</evidence>
<organism evidence="3 4">
    <name type="scientific">Phytopseudomonas flavescens</name>
    <dbReference type="NCBI Taxonomy" id="29435"/>
    <lineage>
        <taxon>Bacteria</taxon>
        <taxon>Pseudomonadati</taxon>
        <taxon>Pseudomonadota</taxon>
        <taxon>Gammaproteobacteria</taxon>
        <taxon>Pseudomonadales</taxon>
        <taxon>Pseudomonadaceae</taxon>
        <taxon>Phytopseudomonas</taxon>
    </lineage>
</organism>
<reference evidence="3 4" key="1">
    <citation type="submission" date="2016-10" db="EMBL/GenBank/DDBJ databases">
        <authorList>
            <person name="de Groot N.N."/>
        </authorList>
    </citation>
    <scope>NUCLEOTIDE SEQUENCE [LARGE SCALE GENOMIC DNA]</scope>
    <source>
        <strain evidence="3 4">LMG 18387</strain>
    </source>
</reference>
<evidence type="ECO:0000259" key="2">
    <source>
        <dbReference type="Pfam" id="PF09832"/>
    </source>
</evidence>
<dbReference type="Proteomes" id="UP000198606">
    <property type="component" value="Unassembled WGS sequence"/>
</dbReference>
<proteinExistence type="predicted"/>
<protein>
    <recommendedName>
        <fullName evidence="2">DUF2059 domain-containing protein</fullName>
    </recommendedName>
</protein>
<dbReference type="EMBL" id="FNDG01000012">
    <property type="protein sequence ID" value="SDI18656.1"/>
    <property type="molecule type" value="Genomic_DNA"/>
</dbReference>
<feature type="signal peptide" evidence="1">
    <location>
        <begin position="1"/>
        <end position="22"/>
    </location>
</feature>
<evidence type="ECO:0000313" key="4">
    <source>
        <dbReference type="Proteomes" id="UP000198606"/>
    </source>
</evidence>
<keyword evidence="1" id="KW-0732">Signal</keyword>
<dbReference type="STRING" id="29435.SAMN05216588_112120"/>
<evidence type="ECO:0000313" key="3">
    <source>
        <dbReference type="EMBL" id="SDI18656.1"/>
    </source>
</evidence>
<dbReference type="RefSeq" id="WP_084307154.1">
    <property type="nucleotide sequence ID" value="NZ_FNDG01000012.1"/>
</dbReference>
<name>A0A1G8II97_9GAMM</name>
<dbReference type="InterPro" id="IPR018637">
    <property type="entry name" value="DUF2059"/>
</dbReference>
<sequence>MSRIPALCIAALMAVGSTQVLADARSHAADAERFLQLAHADKLAVPVYAQVQQMFAQRFAEAKAPQSKQAVLETYQAKANAELDKAVGWDKLKPDMVKLYTSNFSEQELKELITFYQSPLGQKVLQKMPALTAQSAQITQAKLESAVPSVNKLLADMSSELGVKKKP</sequence>
<gene>
    <name evidence="3" type="ORF">SAMN05216588_112120</name>
</gene>
<accession>A0A1G8II97</accession>
<dbReference type="AlphaFoldDB" id="A0A1G8II97"/>
<feature type="domain" description="DUF2059" evidence="2">
    <location>
        <begin position="90"/>
        <end position="148"/>
    </location>
</feature>
<feature type="chain" id="PRO_5011689830" description="DUF2059 domain-containing protein" evidence="1">
    <location>
        <begin position="23"/>
        <end position="167"/>
    </location>
</feature>
<dbReference type="Pfam" id="PF09832">
    <property type="entry name" value="DUF2059"/>
    <property type="match status" value="1"/>
</dbReference>